<dbReference type="NCBIfam" id="TIGR01490">
    <property type="entry name" value="HAD-SF-IB-hyp1"/>
    <property type="match status" value="1"/>
</dbReference>
<protein>
    <recommendedName>
        <fullName evidence="4">HAD family hydrolase</fullName>
    </recommendedName>
</protein>
<dbReference type="InterPro" id="IPR006385">
    <property type="entry name" value="HAD_hydro_SerB1"/>
</dbReference>
<evidence type="ECO:0000313" key="3">
    <source>
        <dbReference type="Proteomes" id="UP000475265"/>
    </source>
</evidence>
<dbReference type="NCBIfam" id="TIGR01488">
    <property type="entry name" value="HAD-SF-IB"/>
    <property type="match status" value="1"/>
</dbReference>
<feature type="region of interest" description="Disordered" evidence="1">
    <location>
        <begin position="227"/>
        <end position="259"/>
    </location>
</feature>
<feature type="compositionally biased region" description="Basic and acidic residues" evidence="1">
    <location>
        <begin position="240"/>
        <end position="259"/>
    </location>
</feature>
<evidence type="ECO:0008006" key="4">
    <source>
        <dbReference type="Google" id="ProtNLM"/>
    </source>
</evidence>
<dbReference type="InterPro" id="IPR023214">
    <property type="entry name" value="HAD_sf"/>
</dbReference>
<dbReference type="RefSeq" id="WP_163912181.1">
    <property type="nucleotide sequence ID" value="NZ_JAAAXX010000002.1"/>
</dbReference>
<evidence type="ECO:0000256" key="1">
    <source>
        <dbReference type="SAM" id="MobiDB-lite"/>
    </source>
</evidence>
<comment type="caution">
    <text evidence="2">The sequence shown here is derived from an EMBL/GenBank/DDBJ whole genome shotgun (WGS) entry which is preliminary data.</text>
</comment>
<accession>A0A6L5BNN4</accession>
<dbReference type="Proteomes" id="UP000475265">
    <property type="component" value="Unassembled WGS sequence"/>
</dbReference>
<gene>
    <name evidence="2" type="ORF">FX983_04729</name>
</gene>
<dbReference type="GO" id="GO:0036424">
    <property type="term" value="F:L-phosphoserine phosphatase activity"/>
    <property type="evidence" value="ECO:0007669"/>
    <property type="project" value="TreeGrafter"/>
</dbReference>
<reference evidence="2 3" key="1">
    <citation type="submission" date="2019-12" db="EMBL/GenBank/DDBJ databases">
        <title>Endophytic bacteria associated with Panax ginseng seedlings.</title>
        <authorList>
            <person name="Park J.M."/>
            <person name="Shin R."/>
            <person name="Jo S.H."/>
        </authorList>
    </citation>
    <scope>NUCLEOTIDE SEQUENCE [LARGE SCALE GENOMIC DNA]</scope>
    <source>
        <strain evidence="2 3">PgKB32</strain>
    </source>
</reference>
<name>A0A6L5BNN4_9PSED</name>
<dbReference type="GO" id="GO:0006564">
    <property type="term" value="P:L-serine biosynthetic process"/>
    <property type="evidence" value="ECO:0007669"/>
    <property type="project" value="TreeGrafter"/>
</dbReference>
<proteinExistence type="predicted"/>
<dbReference type="InterPro" id="IPR036412">
    <property type="entry name" value="HAD-like_sf"/>
</dbReference>
<sequence>MTQEMLEMGPAGAKVLSVFDFDGTLTRHDSFVPFLKYAFGKLEFAKRLRLLAGPGVRYLTRRLSRDELKARLIAAFLTDAKEEWVRHKAAEFCGLHWTRLMRPAGLASVAAERQAGSEVTLCSASPALVLKPFADRLNIKLIATELEVVDGRLTGRISGDNCRCEAKVRRLEAVYGDLTQYRLRAWGDTRGDHELLAAAQDAHWRHFHPAWRRGRLRVTKTLARDAGAVPTATHPVEGSSENHEQPTINKERTDGPNSD</sequence>
<dbReference type="GO" id="GO:0000287">
    <property type="term" value="F:magnesium ion binding"/>
    <property type="evidence" value="ECO:0007669"/>
    <property type="project" value="TreeGrafter"/>
</dbReference>
<dbReference type="GO" id="GO:0005737">
    <property type="term" value="C:cytoplasm"/>
    <property type="evidence" value="ECO:0007669"/>
    <property type="project" value="TreeGrafter"/>
</dbReference>
<dbReference type="Gene3D" id="3.40.50.1000">
    <property type="entry name" value="HAD superfamily/HAD-like"/>
    <property type="match status" value="1"/>
</dbReference>
<dbReference type="PANTHER" id="PTHR43344">
    <property type="entry name" value="PHOSPHOSERINE PHOSPHATASE"/>
    <property type="match status" value="1"/>
</dbReference>
<evidence type="ECO:0000313" key="2">
    <source>
        <dbReference type="EMBL" id="KAF2390269.1"/>
    </source>
</evidence>
<organism evidence="2 3">
    <name type="scientific">Pseudomonas frederiksbergensis</name>
    <dbReference type="NCBI Taxonomy" id="104087"/>
    <lineage>
        <taxon>Bacteria</taxon>
        <taxon>Pseudomonadati</taxon>
        <taxon>Pseudomonadota</taxon>
        <taxon>Gammaproteobacteria</taxon>
        <taxon>Pseudomonadales</taxon>
        <taxon>Pseudomonadaceae</taxon>
        <taxon>Pseudomonas</taxon>
    </lineage>
</organism>
<dbReference type="SUPFAM" id="SSF56784">
    <property type="entry name" value="HAD-like"/>
    <property type="match status" value="1"/>
</dbReference>
<dbReference type="Pfam" id="PF12710">
    <property type="entry name" value="HAD"/>
    <property type="match status" value="1"/>
</dbReference>
<dbReference type="AlphaFoldDB" id="A0A6L5BNN4"/>
<dbReference type="EMBL" id="JAAAXX010000002">
    <property type="protein sequence ID" value="KAF2390269.1"/>
    <property type="molecule type" value="Genomic_DNA"/>
</dbReference>
<dbReference type="InterPro" id="IPR050582">
    <property type="entry name" value="HAD-like_SerB"/>
</dbReference>
<dbReference type="PANTHER" id="PTHR43344:SF14">
    <property type="entry name" value="HAD-IB FAMILY HYDROLASE"/>
    <property type="match status" value="1"/>
</dbReference>
<dbReference type="Gene3D" id="1.20.1440.100">
    <property type="entry name" value="SG protein - dephosphorylation function"/>
    <property type="match status" value="1"/>
</dbReference>